<reference evidence="3" key="1">
    <citation type="submission" date="2015-12" db="EMBL/GenBank/DDBJ databases">
        <title>Complete genome sequences of two moderately thermophilic Paenibacillus species.</title>
        <authorList>
            <person name="Butler R.III."/>
            <person name="Wang J."/>
            <person name="Stark B.C."/>
            <person name="Pombert J.-F."/>
        </authorList>
    </citation>
    <scope>NUCLEOTIDE SEQUENCE [LARGE SCALE GENOMIC DNA]</scope>
    <source>
        <strain evidence="3">32O-Y</strain>
    </source>
</reference>
<accession>A0A0U2VR84</accession>
<evidence type="ECO:0000256" key="1">
    <source>
        <dbReference type="ARBA" id="ARBA00010928"/>
    </source>
</evidence>
<dbReference type="PATRIC" id="fig|162209.4.peg.1730"/>
<gene>
    <name evidence="2" type="ORF">IJ22_16330</name>
</gene>
<reference evidence="2 3" key="2">
    <citation type="journal article" date="2016" name="Genome Announc.">
        <title>Complete Genome Sequences of Two Interactive Moderate Thermophiles, Paenibacillus napthalenovorans 32O-Y and Paenibacillus sp. 32O-W.</title>
        <authorList>
            <person name="Butler R.R.III."/>
            <person name="Wang J."/>
            <person name="Stark B.C."/>
            <person name="Pombert J.F."/>
        </authorList>
    </citation>
    <scope>NUCLEOTIDE SEQUENCE [LARGE SCALE GENOMIC DNA]</scope>
    <source>
        <strain evidence="2 3">32O-Y</strain>
    </source>
</reference>
<dbReference type="InterPro" id="IPR004104">
    <property type="entry name" value="Gfo/Idh/MocA-like_OxRdtase_C"/>
</dbReference>
<dbReference type="AlphaFoldDB" id="A0A0U2VR84"/>
<dbReference type="Proteomes" id="UP000061660">
    <property type="component" value="Chromosome"/>
</dbReference>
<dbReference type="STRING" id="162209.IJ22_16330"/>
<dbReference type="Pfam" id="PF02894">
    <property type="entry name" value="GFO_IDH_MocA_C"/>
    <property type="match status" value="1"/>
</dbReference>
<dbReference type="SUPFAM" id="SSF55347">
    <property type="entry name" value="Glyceraldehyde-3-phosphate dehydrogenase-like, C-terminal domain"/>
    <property type="match status" value="1"/>
</dbReference>
<keyword evidence="3" id="KW-1185">Reference proteome</keyword>
<comment type="similarity">
    <text evidence="1">Belongs to the Gfo/Idh/MocA family.</text>
</comment>
<dbReference type="KEGG" id="pnp:IJ22_16330"/>
<proteinExistence type="inferred from homology"/>
<name>A0A0U2VR84_9BACL</name>
<evidence type="ECO:0000313" key="2">
    <source>
        <dbReference type="EMBL" id="ALS22007.1"/>
    </source>
</evidence>
<dbReference type="Gene3D" id="3.30.360.10">
    <property type="entry name" value="Dihydrodipicolinate Reductase, domain 2"/>
    <property type="match status" value="1"/>
</dbReference>
<dbReference type="EMBL" id="CP013652">
    <property type="protein sequence ID" value="ALS22007.1"/>
    <property type="molecule type" value="Genomic_DNA"/>
</dbReference>
<evidence type="ECO:0000313" key="3">
    <source>
        <dbReference type="Proteomes" id="UP000061660"/>
    </source>
</evidence>
<sequence length="148" mass="16717">MDVDDASVFIARFENGALGTFEVTRFAGGNKNGKRFEINGEKASIRWDLENMNNLEVYFADDEPGLQGYRLINCTEEHHPYAGAYWPAAHIIGYEHTFINLVHELMNGIAKGYQPAPNFEDGFKNQIVLEAVETSSTKKSWVRIDSIN</sequence>
<organism evidence="2 3">
    <name type="scientific">Paenibacillus naphthalenovorans</name>
    <dbReference type="NCBI Taxonomy" id="162209"/>
    <lineage>
        <taxon>Bacteria</taxon>
        <taxon>Bacillati</taxon>
        <taxon>Bacillota</taxon>
        <taxon>Bacilli</taxon>
        <taxon>Bacillales</taxon>
        <taxon>Paenibacillaceae</taxon>
        <taxon>Paenibacillus</taxon>
    </lineage>
</organism>
<protein>
    <submittedName>
        <fullName evidence="2">Dehydrogenase</fullName>
    </submittedName>
</protein>